<evidence type="ECO:0000313" key="2">
    <source>
        <dbReference type="EMBL" id="GMA88306.1"/>
    </source>
</evidence>
<name>A0ABQ6JL63_9ACTN</name>
<sequence length="101" mass="10068">MAPEGHVSDDAAAVRAFVLRLARAEATSVVDVPGGIGVRHALYPASYEHNRLLLHEPLPSSQALAAADDVLGAAGLPTGGSTGSATGRPTSAPTGSSGRGR</sequence>
<dbReference type="EMBL" id="BSUZ01000001">
    <property type="protein sequence ID" value="GMA88306.1"/>
    <property type="molecule type" value="Genomic_DNA"/>
</dbReference>
<feature type="region of interest" description="Disordered" evidence="1">
    <location>
        <begin position="72"/>
        <end position="101"/>
    </location>
</feature>
<organism evidence="2 3">
    <name type="scientific">Angustibacter aerolatus</name>
    <dbReference type="NCBI Taxonomy" id="1162965"/>
    <lineage>
        <taxon>Bacteria</taxon>
        <taxon>Bacillati</taxon>
        <taxon>Actinomycetota</taxon>
        <taxon>Actinomycetes</taxon>
        <taxon>Kineosporiales</taxon>
        <taxon>Kineosporiaceae</taxon>
    </lineage>
</organism>
<gene>
    <name evidence="2" type="ORF">GCM10025868_35560</name>
</gene>
<protein>
    <submittedName>
        <fullName evidence="2">Uncharacterized protein</fullName>
    </submittedName>
</protein>
<evidence type="ECO:0000256" key="1">
    <source>
        <dbReference type="SAM" id="MobiDB-lite"/>
    </source>
</evidence>
<accession>A0ABQ6JL63</accession>
<proteinExistence type="predicted"/>
<reference evidence="3" key="1">
    <citation type="journal article" date="2019" name="Int. J. Syst. Evol. Microbiol.">
        <title>The Global Catalogue of Microorganisms (GCM) 10K type strain sequencing project: providing services to taxonomists for standard genome sequencing and annotation.</title>
        <authorList>
            <consortium name="The Broad Institute Genomics Platform"/>
            <consortium name="The Broad Institute Genome Sequencing Center for Infectious Disease"/>
            <person name="Wu L."/>
            <person name="Ma J."/>
        </authorList>
    </citation>
    <scope>NUCLEOTIDE SEQUENCE [LARGE SCALE GENOMIC DNA]</scope>
    <source>
        <strain evidence="3">NBRC 108730</strain>
    </source>
</reference>
<comment type="caution">
    <text evidence="2">The sequence shown here is derived from an EMBL/GenBank/DDBJ whole genome shotgun (WGS) entry which is preliminary data.</text>
</comment>
<dbReference type="Proteomes" id="UP001157017">
    <property type="component" value="Unassembled WGS sequence"/>
</dbReference>
<feature type="compositionally biased region" description="Polar residues" evidence="1">
    <location>
        <begin position="83"/>
        <end position="101"/>
    </location>
</feature>
<evidence type="ECO:0000313" key="3">
    <source>
        <dbReference type="Proteomes" id="UP001157017"/>
    </source>
</evidence>
<keyword evidence="3" id="KW-1185">Reference proteome</keyword>